<dbReference type="OrthoDB" id="167119at2759"/>
<evidence type="ECO:0000313" key="2">
    <source>
        <dbReference type="Proteomes" id="UP000688947"/>
    </source>
</evidence>
<dbReference type="PANTHER" id="PTHR33939:SF1">
    <property type="entry name" value="DUF4371 DOMAIN-CONTAINING PROTEIN"/>
    <property type="match status" value="1"/>
</dbReference>
<protein>
    <recommendedName>
        <fullName evidence="3">Tc1-like transposase DDE domain-containing protein</fullName>
    </recommendedName>
</protein>
<dbReference type="VEuPathDB" id="FungiDB:PC110_g4498"/>
<accession>A0A8T1TR84</accession>
<organism evidence="1 2">
    <name type="scientific">Phytophthora cactorum</name>
    <dbReference type="NCBI Taxonomy" id="29920"/>
    <lineage>
        <taxon>Eukaryota</taxon>
        <taxon>Sar</taxon>
        <taxon>Stramenopiles</taxon>
        <taxon>Oomycota</taxon>
        <taxon>Peronosporomycetes</taxon>
        <taxon>Peronosporales</taxon>
        <taxon>Peronosporaceae</taxon>
        <taxon>Phytophthora</taxon>
    </lineage>
</organism>
<dbReference type="EMBL" id="JAENGZ010002078">
    <property type="protein sequence ID" value="KAG6944962.1"/>
    <property type="molecule type" value="Genomic_DNA"/>
</dbReference>
<dbReference type="VEuPathDB" id="FungiDB:PC110_g4497"/>
<comment type="caution">
    <text evidence="1">The sequence shown here is derived from an EMBL/GenBank/DDBJ whole genome shotgun (WGS) entry which is preliminary data.</text>
</comment>
<dbReference type="AlphaFoldDB" id="A0A8T1TR84"/>
<gene>
    <name evidence="1" type="ORF">JG687_00017555</name>
</gene>
<dbReference type="PANTHER" id="PTHR33939">
    <property type="entry name" value="PROTEIN CBG22215"/>
    <property type="match status" value="1"/>
</dbReference>
<dbReference type="Proteomes" id="UP000688947">
    <property type="component" value="Unassembled WGS sequence"/>
</dbReference>
<sequence>MNPRRQQDQHSNVYRTPQEKMLIVHTHKSFLAEAQQRLDPLGRAVRERVAKCLAVSESMVAHVVAAYNAHGEEEFAVPPAKRGCPPRSEVENYREFIKEIINDRNISRKPTTRMDVSYIRGRKRNPRADFKVNVAFRNAYLENKLSNLSARLVPKLTEVYLDESYCNVNHVAGATWVMKNSPRYTVSGAGQRYCIVGAGAVFSQRGRLHAEWVPGSIRIWSSYLKATADTDYHENFTGEVFETWFEELCWMLQAIYGPCRIHMDGASYHKVVKDPAPTSSDTKAKMVQWLHQHGVTASTDDYKKKQLE</sequence>
<evidence type="ECO:0008006" key="3">
    <source>
        <dbReference type="Google" id="ProtNLM"/>
    </source>
</evidence>
<evidence type="ECO:0000313" key="1">
    <source>
        <dbReference type="EMBL" id="KAG6944962.1"/>
    </source>
</evidence>
<reference evidence="1" key="1">
    <citation type="submission" date="2021-01" db="EMBL/GenBank/DDBJ databases">
        <title>Phytophthora aleatoria, a newly-described species from Pinus radiata is distinct from Phytophthora cactorum isolates based on comparative genomics.</title>
        <authorList>
            <person name="Mcdougal R."/>
            <person name="Panda P."/>
            <person name="Williams N."/>
            <person name="Studholme D.J."/>
        </authorList>
    </citation>
    <scope>NUCLEOTIDE SEQUENCE</scope>
    <source>
        <strain evidence="1">NZFS 3830</strain>
    </source>
</reference>
<name>A0A8T1TR84_9STRA</name>
<proteinExistence type="predicted"/>